<keyword evidence="2" id="KW-1185">Reference proteome</keyword>
<dbReference type="RefSeq" id="WP_291673409.1">
    <property type="nucleotide sequence ID" value="NZ_JBHSLV010000077.1"/>
</dbReference>
<accession>A0ABW0HK41</accession>
<dbReference type="Proteomes" id="UP001596104">
    <property type="component" value="Unassembled WGS sequence"/>
</dbReference>
<name>A0ABW0HK41_9HYPH</name>
<proteinExistence type="predicted"/>
<protein>
    <submittedName>
        <fullName evidence="1">Uncharacterized protein</fullName>
    </submittedName>
</protein>
<evidence type="ECO:0000313" key="1">
    <source>
        <dbReference type="EMBL" id="MFC5396733.1"/>
    </source>
</evidence>
<evidence type="ECO:0000313" key="2">
    <source>
        <dbReference type="Proteomes" id="UP001596104"/>
    </source>
</evidence>
<sequence length="123" mass="13340">MGVGAEQLREGGGHRLARLALLLLCVSARPAPAASAADWRYCYAGSDREHRFYVSPPFPAGASVDAVEQQWIAWLARQALRYETTGCPRGADRAAIEASLGSAIRYNACQGRHASELDWQPTP</sequence>
<organism evidence="1 2">
    <name type="scientific">Bosea vestrisii</name>
    <dbReference type="NCBI Taxonomy" id="151416"/>
    <lineage>
        <taxon>Bacteria</taxon>
        <taxon>Pseudomonadati</taxon>
        <taxon>Pseudomonadota</taxon>
        <taxon>Alphaproteobacteria</taxon>
        <taxon>Hyphomicrobiales</taxon>
        <taxon>Boseaceae</taxon>
        <taxon>Bosea</taxon>
    </lineage>
</organism>
<comment type="caution">
    <text evidence="1">The sequence shown here is derived from an EMBL/GenBank/DDBJ whole genome shotgun (WGS) entry which is preliminary data.</text>
</comment>
<gene>
    <name evidence="1" type="ORF">ACFPPC_29210</name>
</gene>
<dbReference type="EMBL" id="JBHSLV010000077">
    <property type="protein sequence ID" value="MFC5396733.1"/>
    <property type="molecule type" value="Genomic_DNA"/>
</dbReference>
<reference evidence="2" key="1">
    <citation type="journal article" date="2019" name="Int. J. Syst. Evol. Microbiol.">
        <title>The Global Catalogue of Microorganisms (GCM) 10K type strain sequencing project: providing services to taxonomists for standard genome sequencing and annotation.</title>
        <authorList>
            <consortium name="The Broad Institute Genomics Platform"/>
            <consortium name="The Broad Institute Genome Sequencing Center for Infectious Disease"/>
            <person name="Wu L."/>
            <person name="Ma J."/>
        </authorList>
    </citation>
    <scope>NUCLEOTIDE SEQUENCE [LARGE SCALE GENOMIC DNA]</scope>
    <source>
        <strain evidence="2">CGMCC 1.16326</strain>
    </source>
</reference>